<comment type="caution">
    <text evidence="2">The sequence shown here is derived from an EMBL/GenBank/DDBJ whole genome shotgun (WGS) entry which is preliminary data.</text>
</comment>
<evidence type="ECO:0000256" key="1">
    <source>
        <dbReference type="SAM" id="MobiDB-lite"/>
    </source>
</evidence>
<evidence type="ECO:0000313" key="2">
    <source>
        <dbReference type="EMBL" id="KAK6628860.1"/>
    </source>
</evidence>
<name>A0AAN8NV42_POLSC</name>
<sequence length="109" mass="12394">MLYIGKVGLCLALTCILHRYPPVRETEKRELTNLVSNSIISTRKRKGKGFRPTGEDARPEKKKSKSKGKISVDFPTFCTFPDRRTFPFCREEFQVPNTSGKVVCQLGNN</sequence>
<dbReference type="AlphaFoldDB" id="A0AAN8NV42"/>
<accession>A0AAN8NV42</accession>
<evidence type="ECO:0000313" key="3">
    <source>
        <dbReference type="Proteomes" id="UP001372834"/>
    </source>
</evidence>
<feature type="region of interest" description="Disordered" evidence="1">
    <location>
        <begin position="43"/>
        <end position="68"/>
    </location>
</feature>
<protein>
    <submittedName>
        <fullName evidence="2">Uncharacterized protein</fullName>
    </submittedName>
</protein>
<reference evidence="2 3" key="1">
    <citation type="submission" date="2023-10" db="EMBL/GenBank/DDBJ databases">
        <title>Genomes of two closely related lineages of the louse Polyplax serrata with different host specificities.</title>
        <authorList>
            <person name="Martinu J."/>
            <person name="Tarabai H."/>
            <person name="Stefka J."/>
            <person name="Hypsa V."/>
        </authorList>
    </citation>
    <scope>NUCLEOTIDE SEQUENCE [LARGE SCALE GENOMIC DNA]</scope>
    <source>
        <strain evidence="2">HR10_N</strain>
    </source>
</reference>
<dbReference type="Proteomes" id="UP001372834">
    <property type="component" value="Unassembled WGS sequence"/>
</dbReference>
<gene>
    <name evidence="2" type="ORF">RUM43_002676</name>
</gene>
<organism evidence="2 3">
    <name type="scientific">Polyplax serrata</name>
    <name type="common">Common mouse louse</name>
    <dbReference type="NCBI Taxonomy" id="468196"/>
    <lineage>
        <taxon>Eukaryota</taxon>
        <taxon>Metazoa</taxon>
        <taxon>Ecdysozoa</taxon>
        <taxon>Arthropoda</taxon>
        <taxon>Hexapoda</taxon>
        <taxon>Insecta</taxon>
        <taxon>Pterygota</taxon>
        <taxon>Neoptera</taxon>
        <taxon>Paraneoptera</taxon>
        <taxon>Psocodea</taxon>
        <taxon>Troctomorpha</taxon>
        <taxon>Phthiraptera</taxon>
        <taxon>Anoplura</taxon>
        <taxon>Polyplacidae</taxon>
        <taxon>Polyplax</taxon>
    </lineage>
</organism>
<dbReference type="EMBL" id="JAWJWE010000036">
    <property type="protein sequence ID" value="KAK6628860.1"/>
    <property type="molecule type" value="Genomic_DNA"/>
</dbReference>
<proteinExistence type="predicted"/>